<evidence type="ECO:0000256" key="4">
    <source>
        <dbReference type="ARBA" id="ARBA00023136"/>
    </source>
</evidence>
<feature type="transmembrane region" description="Helical" evidence="6">
    <location>
        <begin position="71"/>
        <end position="89"/>
    </location>
</feature>
<organism evidence="8 9">
    <name type="scientific">Antrihabitans spumae</name>
    <dbReference type="NCBI Taxonomy" id="3373370"/>
    <lineage>
        <taxon>Bacteria</taxon>
        <taxon>Bacillati</taxon>
        <taxon>Actinomycetota</taxon>
        <taxon>Actinomycetes</taxon>
        <taxon>Mycobacteriales</taxon>
        <taxon>Nocardiaceae</taxon>
        <taxon>Antrihabitans</taxon>
    </lineage>
</organism>
<evidence type="ECO:0000313" key="9">
    <source>
        <dbReference type="Proteomes" id="UP001609219"/>
    </source>
</evidence>
<feature type="transmembrane region" description="Helical" evidence="6">
    <location>
        <begin position="101"/>
        <end position="122"/>
    </location>
</feature>
<sequence>MRKPLILLALTLTAFIVSVEILIVNVALPALMQELGASTSELQWIVDAYSLAFAALVLAGGSFGDRWGRKTVLMVGLAIFAASCLWAAVIDTPGQLVAARAAMGIGAALMFPATLSILVNVFTERGERAGAIGLWGTVTGFGVATGPIVGGALLANHWWGSIFVFMAALAVVVGVLICWVVPNSRASETPPIDWLGLGLSSAGVAILVLGVIEAPGWGWGSTRTILSLALGAALLVAFVAVERRSAHPMLDVSLFANPRFSAASAAVAISFFALQGFIFVITQYLQLVKYYSPFSMGVRLLPMAFAVAISSIIGTKLAVKIGNKVVVVAGLVLFSVGLLWCSTNTGTTSYAMIAGEMLLLGIGVGLASAPATEAIMGAVPEDKAGVGAAVNDATRLFGGTLGVAVIGSVASSLYQNRLESTLPAVPGAEDAFAAASNSFGAAIQVSQMLTERGLAEPGQRLLDGATSAYLHGMSGGSLVAAGVSLVGALLAAVLLPARPQDADRDLPPELLARDMSGAAAGALIADAFSKRLQRSRSKTAANSPADEGLSNPAGSTAAAALRDATAADRGRQRDDAL</sequence>
<evidence type="ECO:0000256" key="1">
    <source>
        <dbReference type="ARBA" id="ARBA00004651"/>
    </source>
</evidence>
<protein>
    <submittedName>
        <fullName evidence="8">MFS transporter</fullName>
    </submittedName>
</protein>
<feature type="transmembrane region" description="Helical" evidence="6">
    <location>
        <begin position="291"/>
        <end position="313"/>
    </location>
</feature>
<dbReference type="Gene3D" id="1.20.1720.10">
    <property type="entry name" value="Multidrug resistance protein D"/>
    <property type="match status" value="1"/>
</dbReference>
<feature type="transmembrane region" description="Helical" evidence="6">
    <location>
        <begin position="161"/>
        <end position="182"/>
    </location>
</feature>
<evidence type="ECO:0000256" key="5">
    <source>
        <dbReference type="SAM" id="MobiDB-lite"/>
    </source>
</evidence>
<evidence type="ECO:0000256" key="6">
    <source>
        <dbReference type="SAM" id="Phobius"/>
    </source>
</evidence>
<accession>A0ABW7KCN0</accession>
<feature type="compositionally biased region" description="Basic and acidic residues" evidence="5">
    <location>
        <begin position="565"/>
        <end position="577"/>
    </location>
</feature>
<dbReference type="InterPro" id="IPR036259">
    <property type="entry name" value="MFS_trans_sf"/>
</dbReference>
<dbReference type="Gene3D" id="1.20.1250.20">
    <property type="entry name" value="MFS general substrate transporter like domains"/>
    <property type="match status" value="1"/>
</dbReference>
<dbReference type="RefSeq" id="WP_395127831.1">
    <property type="nucleotide sequence ID" value="NZ_JBIMSN010000165.1"/>
</dbReference>
<evidence type="ECO:0000256" key="2">
    <source>
        <dbReference type="ARBA" id="ARBA00022692"/>
    </source>
</evidence>
<name>A0ABW7KCN0_9NOCA</name>
<evidence type="ECO:0000256" key="3">
    <source>
        <dbReference type="ARBA" id="ARBA00022989"/>
    </source>
</evidence>
<keyword evidence="9" id="KW-1185">Reference proteome</keyword>
<feature type="transmembrane region" description="Helical" evidence="6">
    <location>
        <begin position="325"/>
        <end position="343"/>
    </location>
</feature>
<gene>
    <name evidence="8" type="ORF">ACHIRB_30505</name>
</gene>
<dbReference type="Proteomes" id="UP001609219">
    <property type="component" value="Unassembled WGS sequence"/>
</dbReference>
<dbReference type="InterPro" id="IPR011701">
    <property type="entry name" value="MFS"/>
</dbReference>
<comment type="caution">
    <text evidence="8">The sequence shown here is derived from an EMBL/GenBank/DDBJ whole genome shotgun (WGS) entry which is preliminary data.</text>
</comment>
<feature type="compositionally biased region" description="Low complexity" evidence="5">
    <location>
        <begin position="553"/>
        <end position="564"/>
    </location>
</feature>
<feature type="transmembrane region" description="Helical" evidence="6">
    <location>
        <begin position="478"/>
        <end position="498"/>
    </location>
</feature>
<comment type="subcellular location">
    <subcellularLocation>
        <location evidence="1">Cell membrane</location>
        <topology evidence="1">Multi-pass membrane protein</topology>
    </subcellularLocation>
</comment>
<dbReference type="PRINTS" id="PR01036">
    <property type="entry name" value="TCRTETB"/>
</dbReference>
<feature type="domain" description="Major facilitator superfamily (MFS) profile" evidence="7">
    <location>
        <begin position="6"/>
        <end position="499"/>
    </location>
</feature>
<dbReference type="PROSITE" id="PS50850">
    <property type="entry name" value="MFS"/>
    <property type="match status" value="1"/>
</dbReference>
<feature type="transmembrane region" description="Helical" evidence="6">
    <location>
        <begin position="194"/>
        <end position="212"/>
    </location>
</feature>
<feature type="transmembrane region" description="Helical" evidence="6">
    <location>
        <begin position="44"/>
        <end position="64"/>
    </location>
</feature>
<keyword evidence="4 6" id="KW-0472">Membrane</keyword>
<dbReference type="CDD" id="cd17321">
    <property type="entry name" value="MFS_MMR_MDR_like"/>
    <property type="match status" value="1"/>
</dbReference>
<feature type="region of interest" description="Disordered" evidence="5">
    <location>
        <begin position="534"/>
        <end position="577"/>
    </location>
</feature>
<keyword evidence="2 6" id="KW-0812">Transmembrane</keyword>
<evidence type="ECO:0000259" key="7">
    <source>
        <dbReference type="PROSITE" id="PS50850"/>
    </source>
</evidence>
<feature type="transmembrane region" description="Helical" evidence="6">
    <location>
        <begin position="224"/>
        <end position="241"/>
    </location>
</feature>
<dbReference type="PANTHER" id="PTHR42718">
    <property type="entry name" value="MAJOR FACILITATOR SUPERFAMILY MULTIDRUG TRANSPORTER MFSC"/>
    <property type="match status" value="1"/>
</dbReference>
<dbReference type="Pfam" id="PF07690">
    <property type="entry name" value="MFS_1"/>
    <property type="match status" value="1"/>
</dbReference>
<evidence type="ECO:0000313" key="8">
    <source>
        <dbReference type="EMBL" id="MFH5232867.1"/>
    </source>
</evidence>
<feature type="transmembrane region" description="Helical" evidence="6">
    <location>
        <begin position="7"/>
        <end position="32"/>
    </location>
</feature>
<reference evidence="8 9" key="1">
    <citation type="submission" date="2024-10" db="EMBL/GenBank/DDBJ databases">
        <authorList>
            <person name="Riesco R."/>
        </authorList>
    </citation>
    <scope>NUCLEOTIDE SEQUENCE [LARGE SCALE GENOMIC DNA]</scope>
    <source>
        <strain evidence="8 9">NCIMB 15450</strain>
    </source>
</reference>
<dbReference type="InterPro" id="IPR020846">
    <property type="entry name" value="MFS_dom"/>
</dbReference>
<feature type="transmembrane region" description="Helical" evidence="6">
    <location>
        <begin position="262"/>
        <end position="285"/>
    </location>
</feature>
<feature type="transmembrane region" description="Helical" evidence="6">
    <location>
        <begin position="134"/>
        <end position="155"/>
    </location>
</feature>
<dbReference type="EMBL" id="JBIMSN010000165">
    <property type="protein sequence ID" value="MFH5232867.1"/>
    <property type="molecule type" value="Genomic_DNA"/>
</dbReference>
<keyword evidence="3 6" id="KW-1133">Transmembrane helix</keyword>
<proteinExistence type="predicted"/>
<dbReference type="SUPFAM" id="SSF103473">
    <property type="entry name" value="MFS general substrate transporter"/>
    <property type="match status" value="1"/>
</dbReference>
<dbReference type="PANTHER" id="PTHR42718:SF42">
    <property type="entry name" value="EXPORT PROTEIN"/>
    <property type="match status" value="1"/>
</dbReference>